<evidence type="ECO:0000256" key="1">
    <source>
        <dbReference type="SAM" id="MobiDB-lite"/>
    </source>
</evidence>
<dbReference type="EMBL" id="BSTK01000067">
    <property type="protein sequence ID" value="GLY92744.1"/>
    <property type="molecule type" value="Genomic_DNA"/>
</dbReference>
<dbReference type="AlphaFoldDB" id="A0A9W6SFR0"/>
<protein>
    <submittedName>
        <fullName evidence="2">Uncharacterized protein</fullName>
    </submittedName>
</protein>
<evidence type="ECO:0000313" key="3">
    <source>
        <dbReference type="Proteomes" id="UP001165074"/>
    </source>
</evidence>
<feature type="compositionally biased region" description="Polar residues" evidence="1">
    <location>
        <begin position="49"/>
        <end position="69"/>
    </location>
</feature>
<evidence type="ECO:0000313" key="2">
    <source>
        <dbReference type="EMBL" id="GLY92744.1"/>
    </source>
</evidence>
<reference evidence="2" key="1">
    <citation type="submission" date="2023-03" db="EMBL/GenBank/DDBJ databases">
        <title>Actinoallomurus iriomotensis NBRC 103684.</title>
        <authorList>
            <person name="Ichikawa N."/>
            <person name="Sato H."/>
            <person name="Tonouchi N."/>
        </authorList>
    </citation>
    <scope>NUCLEOTIDE SEQUENCE</scope>
    <source>
        <strain evidence="2">NBRC 103684</strain>
    </source>
</reference>
<keyword evidence="3" id="KW-1185">Reference proteome</keyword>
<gene>
    <name evidence="2" type="ORF">Airi02_106720</name>
</gene>
<accession>A0A9W6SFR0</accession>
<proteinExistence type="predicted"/>
<feature type="compositionally biased region" description="Basic and acidic residues" evidence="1">
    <location>
        <begin position="1"/>
        <end position="10"/>
    </location>
</feature>
<dbReference type="Proteomes" id="UP001165074">
    <property type="component" value="Unassembled WGS sequence"/>
</dbReference>
<organism evidence="2 3">
    <name type="scientific">Actinoallomurus iriomotensis</name>
    <dbReference type="NCBI Taxonomy" id="478107"/>
    <lineage>
        <taxon>Bacteria</taxon>
        <taxon>Bacillati</taxon>
        <taxon>Actinomycetota</taxon>
        <taxon>Actinomycetes</taxon>
        <taxon>Streptosporangiales</taxon>
        <taxon>Thermomonosporaceae</taxon>
        <taxon>Actinoallomurus</taxon>
    </lineage>
</organism>
<sequence length="98" mass="11062">MADKIRDGPKRRTRKLQELPCPFPQDPTACSHQPPPRHLAFPLPGNLGGTNQTGMTTDTNSQCSTYEQTHPQDIRSWRESWTNTPRPDRLVRVASDAP</sequence>
<comment type="caution">
    <text evidence="2">The sequence shown here is derived from an EMBL/GenBank/DDBJ whole genome shotgun (WGS) entry which is preliminary data.</text>
</comment>
<name>A0A9W6SFR0_9ACTN</name>
<feature type="region of interest" description="Disordered" evidence="1">
    <location>
        <begin position="1"/>
        <end position="98"/>
    </location>
</feature>